<dbReference type="EMBL" id="JBBKAR010000001">
    <property type="protein sequence ID" value="MEJ8302299.1"/>
    <property type="molecule type" value="Genomic_DNA"/>
</dbReference>
<organism evidence="1 2">
    <name type="scientific">Saccharibacillus sacchari</name>
    <dbReference type="NCBI Taxonomy" id="456493"/>
    <lineage>
        <taxon>Bacteria</taxon>
        <taxon>Bacillati</taxon>
        <taxon>Bacillota</taxon>
        <taxon>Bacilli</taxon>
        <taxon>Bacillales</taxon>
        <taxon>Paenibacillaceae</taxon>
        <taxon>Saccharibacillus</taxon>
    </lineage>
</organism>
<keyword evidence="2" id="KW-1185">Reference proteome</keyword>
<evidence type="ECO:0000313" key="1">
    <source>
        <dbReference type="EMBL" id="MEJ8302299.1"/>
    </source>
</evidence>
<evidence type="ECO:0000313" key="2">
    <source>
        <dbReference type="Proteomes" id="UP001380953"/>
    </source>
</evidence>
<reference evidence="1" key="1">
    <citation type="submission" date="2024-03" db="EMBL/GenBank/DDBJ databases">
        <title>Whole genome sequecning of epiphytes from Marcgravia umbellata leaves.</title>
        <authorList>
            <person name="Kumar G."/>
            <person name="Savka M.A."/>
        </authorList>
    </citation>
    <scope>NUCLEOTIDE SEQUENCE</scope>
    <source>
        <strain evidence="1">RIT_BL5</strain>
    </source>
</reference>
<comment type="caution">
    <text evidence="1">The sequence shown here is derived from an EMBL/GenBank/DDBJ whole genome shotgun (WGS) entry which is preliminary data.</text>
</comment>
<gene>
    <name evidence="1" type="ORF">WKI47_00060</name>
</gene>
<proteinExistence type="predicted"/>
<protein>
    <submittedName>
        <fullName evidence="1">Right-handed parallel beta-helix repeat-containing protein</fullName>
    </submittedName>
</protein>
<dbReference type="Proteomes" id="UP001380953">
    <property type="component" value="Unassembled WGS sequence"/>
</dbReference>
<accession>A0ACC6P5V8</accession>
<name>A0ACC6P5V8_9BACL</name>
<sequence length="761" mass="82968">MYRIKASSAMLAFLMLLATASPLPALADRTDTGAVTTLSAGKETAVATTLYVKSGAVGGTGSQKKPFGTLQEARDYIRAHPDDKLGGITVQVAKGLYQMDEPLQLEAQDSGTAASLITYRGEPGTILANGTVIASGSWKPLDDKAVARLSPQMKSEKVYQLDIRSLGLLNTEGFTGNASVEKWGLPDLIVGDTPQPISQWPNPNQSAGSERTGWSTANGSASAKAFYYGSGGKPEDGITADELNKDTPDRAVRWQKAVRDGRALYLQGFWRTDFVPILSKVSAVDPALHTITLAEAPSASEGMGSKQSAAVPNSNPKYNVGSGKEEWRALNVLEEIDVRGEWALDAKDGMLYYYPSTSLSDKRVVLANQKKPLITMQNTAYVNIVGFTLQESMDTAITLNKTNHITLAGNTIRNSIEGIYDNNGNDNVIQSNDIYDMIGKGIQIAKAGKLPDTYTADKVLVPGKTIKLEPEPYTFQVLNNHIHHIGRHIEYPALQIRDSNAVLVEHNLLHDTPRDALRYERDTNMTIQYNEVHNSALIETDTGAFYTANDWSSYGNLLQYNYIHHAKNSNGFYADQGDSGDTYRKNVIQGTKWAFLLNGHHNVASDNLIVDSHGIQIYDMSGSGETLLNSARKRLEDKIALEGSAWTAFGKKLAPNYGYNEAEAGTFWSGILDPAWHPEFSNGTRIEQNVLVNTPKTYTPKKGSFFMGDNDNITVATPAKVEDHLASIGLTAVFPLIGLQKDAYRTKVVSRADTGGLSDHY</sequence>